<dbReference type="SUPFAM" id="SSF52980">
    <property type="entry name" value="Restriction endonuclease-like"/>
    <property type="match status" value="1"/>
</dbReference>
<dbReference type="STRING" id="573024.SAMN05216208_1535"/>
<dbReference type="OrthoDB" id="9812968at2"/>
<name>A0A1N7EXH2_9RHOB</name>
<organism evidence="4 5">
    <name type="scientific">Roseovarius nanhaiticus</name>
    <dbReference type="NCBI Taxonomy" id="573024"/>
    <lineage>
        <taxon>Bacteria</taxon>
        <taxon>Pseudomonadati</taxon>
        <taxon>Pseudomonadota</taxon>
        <taxon>Alphaproteobacteria</taxon>
        <taxon>Rhodobacterales</taxon>
        <taxon>Roseobacteraceae</taxon>
        <taxon>Roseovarius</taxon>
    </lineage>
</organism>
<reference evidence="4 5" key="1">
    <citation type="submission" date="2017-01" db="EMBL/GenBank/DDBJ databases">
        <authorList>
            <person name="Mah S.A."/>
            <person name="Swanson W.J."/>
            <person name="Moy G.W."/>
            <person name="Vacquier V.D."/>
        </authorList>
    </citation>
    <scope>NUCLEOTIDE SEQUENCE [LARGE SCALE GENOMIC DNA]</scope>
    <source>
        <strain evidence="4 5">DSM 29590</strain>
    </source>
</reference>
<dbReference type="PANTHER" id="PTHR34039">
    <property type="entry name" value="UPF0102 PROTEIN YRAN"/>
    <property type="match status" value="1"/>
</dbReference>
<dbReference type="InterPro" id="IPR011335">
    <property type="entry name" value="Restrct_endonuc-II-like"/>
</dbReference>
<dbReference type="EMBL" id="FTNV01000001">
    <property type="protein sequence ID" value="SIR92798.1"/>
    <property type="molecule type" value="Genomic_DNA"/>
</dbReference>
<accession>A0A1N7EXH2</accession>
<evidence type="ECO:0000256" key="1">
    <source>
        <dbReference type="ARBA" id="ARBA00006738"/>
    </source>
</evidence>
<dbReference type="InterPro" id="IPR011856">
    <property type="entry name" value="tRNA_endonuc-like_dom_sf"/>
</dbReference>
<dbReference type="GO" id="GO:0004519">
    <property type="term" value="F:endonuclease activity"/>
    <property type="evidence" value="ECO:0007669"/>
    <property type="project" value="UniProtKB-KW"/>
</dbReference>
<dbReference type="PANTHER" id="PTHR34039:SF1">
    <property type="entry name" value="UPF0102 PROTEIN YRAN"/>
    <property type="match status" value="1"/>
</dbReference>
<keyword evidence="4" id="KW-0378">Hydrolase</keyword>
<comment type="similarity">
    <text evidence="1 2">Belongs to the UPF0102 family.</text>
</comment>
<evidence type="ECO:0000313" key="5">
    <source>
        <dbReference type="Proteomes" id="UP000186019"/>
    </source>
</evidence>
<gene>
    <name evidence="4" type="ORF">SAMN05421666_0600</name>
</gene>
<dbReference type="GO" id="GO:0003676">
    <property type="term" value="F:nucleic acid binding"/>
    <property type="evidence" value="ECO:0007669"/>
    <property type="project" value="InterPro"/>
</dbReference>
<protein>
    <recommendedName>
        <fullName evidence="2">UPF0102 protein SAMN05421666_0600</fullName>
    </recommendedName>
</protein>
<dbReference type="Pfam" id="PF02021">
    <property type="entry name" value="UPF0102"/>
    <property type="match status" value="1"/>
</dbReference>
<evidence type="ECO:0000256" key="2">
    <source>
        <dbReference type="HAMAP-Rule" id="MF_00048"/>
    </source>
</evidence>
<keyword evidence="5" id="KW-1185">Reference proteome</keyword>
<evidence type="ECO:0000313" key="4">
    <source>
        <dbReference type="EMBL" id="SIR92798.1"/>
    </source>
</evidence>
<sequence>MTQMLDFRNVPHASAATPAPARRDRGKRAYNSGLAAEERAVALYTAAGLRLLETRWRGKSGEIDLILADGEEVVFAEVKQARDHDAAIASLRPAQMRRIHVAGAEYLAHCPKGQLTDVRFDLAVVDGAGRCDILEGFFSHF</sequence>
<dbReference type="Proteomes" id="UP000186019">
    <property type="component" value="Unassembled WGS sequence"/>
</dbReference>
<dbReference type="AlphaFoldDB" id="A0A1N7EXH2"/>
<keyword evidence="4" id="KW-0540">Nuclease</keyword>
<keyword evidence="4" id="KW-0255">Endonuclease</keyword>
<dbReference type="HAMAP" id="MF_00048">
    <property type="entry name" value="UPF0102"/>
    <property type="match status" value="1"/>
</dbReference>
<dbReference type="InterPro" id="IPR003509">
    <property type="entry name" value="UPF0102_YraN-like"/>
</dbReference>
<dbReference type="RefSeq" id="WP_076530845.1">
    <property type="nucleotide sequence ID" value="NZ_FOAC01000001.1"/>
</dbReference>
<dbReference type="Gene3D" id="3.40.1350.10">
    <property type="match status" value="1"/>
</dbReference>
<feature type="region of interest" description="Disordered" evidence="3">
    <location>
        <begin position="1"/>
        <end position="27"/>
    </location>
</feature>
<proteinExistence type="inferred from homology"/>
<evidence type="ECO:0000256" key="3">
    <source>
        <dbReference type="SAM" id="MobiDB-lite"/>
    </source>
</evidence>